<comment type="caution">
    <text evidence="1">The sequence shown here is derived from an EMBL/GenBank/DDBJ whole genome shotgun (WGS) entry which is preliminary data.</text>
</comment>
<protein>
    <submittedName>
        <fullName evidence="1">Phosphohistidine swiveling domain-containing protein</fullName>
    </submittedName>
</protein>
<evidence type="ECO:0000313" key="2">
    <source>
        <dbReference type="Proteomes" id="UP000627838"/>
    </source>
</evidence>
<organism evidence="1 2">
    <name type="scientific">Actinomadura algeriensis</name>
    <dbReference type="NCBI Taxonomy" id="1679523"/>
    <lineage>
        <taxon>Bacteria</taxon>
        <taxon>Bacillati</taxon>
        <taxon>Actinomycetota</taxon>
        <taxon>Actinomycetes</taxon>
        <taxon>Streptosporangiales</taxon>
        <taxon>Thermomonosporaceae</taxon>
        <taxon>Actinomadura</taxon>
    </lineage>
</organism>
<reference evidence="1 2" key="1">
    <citation type="submission" date="2020-10" db="EMBL/GenBank/DDBJ databases">
        <title>Sequencing the genomes of 1000 actinobacteria strains.</title>
        <authorList>
            <person name="Klenk H.-P."/>
        </authorList>
    </citation>
    <scope>NUCLEOTIDE SEQUENCE [LARGE SCALE GENOMIC DNA]</scope>
    <source>
        <strain evidence="1 2">DSM 46744</strain>
    </source>
</reference>
<accession>A0ABR9JNS4</accession>
<keyword evidence="2" id="KW-1185">Reference proteome</keyword>
<dbReference type="Proteomes" id="UP000627838">
    <property type="component" value="Unassembled WGS sequence"/>
</dbReference>
<proteinExistence type="predicted"/>
<sequence length="42" mass="4250">MPTVVGLRGAVDRFPPGTRLLVDGDGGRVEALGARAGEESVA</sequence>
<gene>
    <name evidence="1" type="ORF">H4W34_001912</name>
</gene>
<dbReference type="EMBL" id="JADBDZ010000001">
    <property type="protein sequence ID" value="MBE1532079.1"/>
    <property type="molecule type" value="Genomic_DNA"/>
</dbReference>
<name>A0ABR9JNS4_9ACTN</name>
<evidence type="ECO:0000313" key="1">
    <source>
        <dbReference type="EMBL" id="MBE1532079.1"/>
    </source>
</evidence>